<dbReference type="EMBL" id="MU620932">
    <property type="protein sequence ID" value="KAI8578191.1"/>
    <property type="molecule type" value="Genomic_DNA"/>
</dbReference>
<name>A0AAD5HD42_UMBRA</name>
<feature type="compositionally biased region" description="Polar residues" evidence="1">
    <location>
        <begin position="98"/>
        <end position="108"/>
    </location>
</feature>
<dbReference type="InterPro" id="IPR029063">
    <property type="entry name" value="SAM-dependent_MTases_sf"/>
</dbReference>
<dbReference type="GeneID" id="75915592"/>
<feature type="region of interest" description="Disordered" evidence="1">
    <location>
        <begin position="1"/>
        <end position="66"/>
    </location>
</feature>
<feature type="region of interest" description="Disordered" evidence="1">
    <location>
        <begin position="89"/>
        <end position="122"/>
    </location>
</feature>
<dbReference type="CDD" id="cd02440">
    <property type="entry name" value="AdoMet_MTases"/>
    <property type="match status" value="1"/>
</dbReference>
<evidence type="ECO:0000256" key="1">
    <source>
        <dbReference type="SAM" id="MobiDB-lite"/>
    </source>
</evidence>
<dbReference type="SUPFAM" id="SSF53335">
    <property type="entry name" value="S-adenosyl-L-methionine-dependent methyltransferases"/>
    <property type="match status" value="1"/>
</dbReference>
<dbReference type="PANTHER" id="PTHR43591:SF24">
    <property type="entry name" value="2-METHOXY-6-POLYPRENYL-1,4-BENZOQUINOL METHYLASE, MITOCHONDRIAL"/>
    <property type="match status" value="1"/>
</dbReference>
<gene>
    <name evidence="3" type="ORF">K450DRAFT_248576</name>
</gene>
<reference evidence="3" key="2">
    <citation type="journal article" date="2022" name="Proc. Natl. Acad. Sci. U.S.A.">
        <title>Diploid-dominant life cycles characterize the early evolution of Fungi.</title>
        <authorList>
            <person name="Amses K.R."/>
            <person name="Simmons D.R."/>
            <person name="Longcore J.E."/>
            <person name="Mondo S.J."/>
            <person name="Seto K."/>
            <person name="Jeronimo G.H."/>
            <person name="Bonds A.E."/>
            <person name="Quandt C.A."/>
            <person name="Davis W.J."/>
            <person name="Chang Y."/>
            <person name="Federici B.A."/>
            <person name="Kuo A."/>
            <person name="LaButti K."/>
            <person name="Pangilinan J."/>
            <person name="Andreopoulos W."/>
            <person name="Tritt A."/>
            <person name="Riley R."/>
            <person name="Hundley H."/>
            <person name="Johnson J."/>
            <person name="Lipzen A."/>
            <person name="Barry K."/>
            <person name="Lang B.F."/>
            <person name="Cuomo C.A."/>
            <person name="Buchler N.E."/>
            <person name="Grigoriev I.V."/>
            <person name="Spatafora J.W."/>
            <person name="Stajich J.E."/>
            <person name="James T.Y."/>
        </authorList>
    </citation>
    <scope>NUCLEOTIDE SEQUENCE</scope>
    <source>
        <strain evidence="3">AG</strain>
    </source>
</reference>
<dbReference type="Proteomes" id="UP001206595">
    <property type="component" value="Unassembled WGS sequence"/>
</dbReference>
<protein>
    <recommendedName>
        <fullName evidence="2">Methyltransferase domain-containing protein</fullName>
    </recommendedName>
</protein>
<keyword evidence="4" id="KW-1185">Reference proteome</keyword>
<dbReference type="PANTHER" id="PTHR43591">
    <property type="entry name" value="METHYLTRANSFERASE"/>
    <property type="match status" value="1"/>
</dbReference>
<dbReference type="Gene3D" id="3.40.50.150">
    <property type="entry name" value="Vaccinia Virus protein VP39"/>
    <property type="match status" value="1"/>
</dbReference>
<sequence>MSLQPTILLSPPKKRKSYSHPERLSTADKNITHRHSADFGTSLDQDNGANFVPTLEQDGPACPRNLGGRTRSNLLLHFKSVLPWTDSGLWTPPESRRNSSLIPSQQNKAEYDGSKARKPLPPFPIEENVENRAAEPDFNSSKVRSVGGRQFLNNTDALYSLPIDEDEIDRMQTEHFMLKELLSGLLYHSPVTEVLAEGAYVLDLGCGCGSWCMEMATLFPKSNFVGCDIATLYPTSITPENCRFEHCDVTKRLPYNDDSFDFVISRNMALAVRFDSWQDYVDEMIRVSRPGAYIEIIELDWDIKNKGVNMSYWNLAMLKLWRKRGVNPRVARLLRNYLSNMSDLNVSYISMPIGDWGGQLGSCSWDMWKRLMNAAMPFYMSRTGLTKEEYGRLVTQCLEDTHVTHSHCNYWFYCGRPLKKVT</sequence>
<accession>A0AAD5HD42</accession>
<evidence type="ECO:0000313" key="3">
    <source>
        <dbReference type="EMBL" id="KAI8578191.1"/>
    </source>
</evidence>
<feature type="domain" description="Methyltransferase" evidence="2">
    <location>
        <begin position="201"/>
        <end position="291"/>
    </location>
</feature>
<dbReference type="GO" id="GO:0008168">
    <property type="term" value="F:methyltransferase activity"/>
    <property type="evidence" value="ECO:0007669"/>
    <property type="project" value="TreeGrafter"/>
</dbReference>
<comment type="caution">
    <text evidence="3">The sequence shown here is derived from an EMBL/GenBank/DDBJ whole genome shotgun (WGS) entry which is preliminary data.</text>
</comment>
<reference evidence="3" key="1">
    <citation type="submission" date="2021-06" db="EMBL/GenBank/DDBJ databases">
        <authorList>
            <consortium name="DOE Joint Genome Institute"/>
            <person name="Mondo S.J."/>
            <person name="Amses K.R."/>
            <person name="Simmons D.R."/>
            <person name="Longcore J.E."/>
            <person name="Seto K."/>
            <person name="Alves G.H."/>
            <person name="Bonds A.E."/>
            <person name="Quandt C.A."/>
            <person name="Davis W.J."/>
            <person name="Chang Y."/>
            <person name="Letcher P.M."/>
            <person name="Powell M.J."/>
            <person name="Kuo A."/>
            <person name="Labutti K."/>
            <person name="Pangilinan J."/>
            <person name="Andreopoulos W."/>
            <person name="Tritt A."/>
            <person name="Riley R."/>
            <person name="Hundley H."/>
            <person name="Johnson J."/>
            <person name="Lipzen A."/>
            <person name="Barry K."/>
            <person name="Berbee M.L."/>
            <person name="Buchler N.E."/>
            <person name="Grigoriev I.V."/>
            <person name="Spatafora J.W."/>
            <person name="Stajich J.E."/>
            <person name="James T.Y."/>
        </authorList>
    </citation>
    <scope>NUCLEOTIDE SEQUENCE</scope>
    <source>
        <strain evidence="3">AG</strain>
    </source>
</reference>
<proteinExistence type="predicted"/>
<dbReference type="Pfam" id="PF13649">
    <property type="entry name" value="Methyltransf_25"/>
    <property type="match status" value="1"/>
</dbReference>
<organism evidence="3 4">
    <name type="scientific">Umbelopsis ramanniana AG</name>
    <dbReference type="NCBI Taxonomy" id="1314678"/>
    <lineage>
        <taxon>Eukaryota</taxon>
        <taxon>Fungi</taxon>
        <taxon>Fungi incertae sedis</taxon>
        <taxon>Mucoromycota</taxon>
        <taxon>Mucoromycotina</taxon>
        <taxon>Umbelopsidomycetes</taxon>
        <taxon>Umbelopsidales</taxon>
        <taxon>Umbelopsidaceae</taxon>
        <taxon>Umbelopsis</taxon>
    </lineage>
</organism>
<dbReference type="AlphaFoldDB" id="A0AAD5HD42"/>
<evidence type="ECO:0000313" key="4">
    <source>
        <dbReference type="Proteomes" id="UP001206595"/>
    </source>
</evidence>
<evidence type="ECO:0000259" key="2">
    <source>
        <dbReference type="Pfam" id="PF13649"/>
    </source>
</evidence>
<dbReference type="RefSeq" id="XP_051443195.1">
    <property type="nucleotide sequence ID" value="XM_051590248.1"/>
</dbReference>
<dbReference type="InterPro" id="IPR041698">
    <property type="entry name" value="Methyltransf_25"/>
</dbReference>